<dbReference type="PIRSF" id="PIRSF005788">
    <property type="entry name" value="NifK"/>
    <property type="match status" value="1"/>
</dbReference>
<dbReference type="EMBL" id="JBAMYC010000006">
    <property type="protein sequence ID" value="MEI1248784.1"/>
    <property type="molecule type" value="Genomic_DNA"/>
</dbReference>
<dbReference type="RefSeq" id="WP_264396710.1">
    <property type="nucleotide sequence ID" value="NZ_JBAMYB010000006.1"/>
</dbReference>
<sequence>MRTPSDTQVIHAINANDTALDTPFLKCLMRLIRARDTYGTWEVKSDAALLAEFIVTKAQRRAIPIIGDPDPDVLWRLETFYACVALVIEERSGLLISSTLMMNHEGFGRVVLTTGRLVVLSKSLRDVHQFGFETLIKLAKAGAKLVADATAAIEVYPDVARA</sequence>
<evidence type="ECO:0000313" key="1">
    <source>
        <dbReference type="EMBL" id="MEI1248784.1"/>
    </source>
</evidence>
<dbReference type="InterPro" id="IPR004952">
    <property type="entry name" value="NifX-assoc_nitrogen_fix"/>
</dbReference>
<reference evidence="1 2" key="1">
    <citation type="submission" date="2024-01" db="EMBL/GenBank/DDBJ databases">
        <title>Draft genome sequences of three bacterial strains isolated from Acacia saligna represent a potential new species within the genus Rhizobium.</title>
        <authorList>
            <person name="Tambong J.T."/>
            <person name="Mnasri B."/>
        </authorList>
    </citation>
    <scope>NUCLEOTIDE SEQUENCE [LARGE SCALE GENOMIC DNA]</scope>
    <source>
        <strain evidence="1 2">1AS12I</strain>
    </source>
</reference>
<organism evidence="1 2">
    <name type="scientific">Rhizobium aouanii</name>
    <dbReference type="NCBI Taxonomy" id="3118145"/>
    <lineage>
        <taxon>Bacteria</taxon>
        <taxon>Pseudomonadati</taxon>
        <taxon>Pseudomonadota</taxon>
        <taxon>Alphaproteobacteria</taxon>
        <taxon>Hyphomicrobiales</taxon>
        <taxon>Rhizobiaceae</taxon>
        <taxon>Rhizobium/Agrobacterium group</taxon>
        <taxon>Rhizobium</taxon>
    </lineage>
</organism>
<accession>A0ABU8CLC2</accession>
<dbReference type="Gene3D" id="1.10.3100.20">
    <property type="entry name" value="Protein of unknown function DUF269"/>
    <property type="match status" value="1"/>
</dbReference>
<comment type="caution">
    <text evidence="1">The sequence shown here is derived from an EMBL/GenBank/DDBJ whole genome shotgun (WGS) entry which is preliminary data.</text>
</comment>
<dbReference type="Proteomes" id="UP001531129">
    <property type="component" value="Unassembled WGS sequence"/>
</dbReference>
<dbReference type="NCBIfam" id="TIGR02935">
    <property type="entry name" value="NifX-associated nitrogen fixation protein"/>
    <property type="match status" value="1"/>
</dbReference>
<name>A0ABU8CLC2_9HYPH</name>
<evidence type="ECO:0000313" key="2">
    <source>
        <dbReference type="Proteomes" id="UP001531129"/>
    </source>
</evidence>
<keyword evidence="2" id="KW-1185">Reference proteome</keyword>
<dbReference type="Pfam" id="PF03270">
    <property type="entry name" value="DUF269"/>
    <property type="match status" value="1"/>
</dbReference>
<protein>
    <submittedName>
        <fullName evidence="1">NifX-associated nitrogen fixation protein</fullName>
    </submittedName>
</protein>
<gene>
    <name evidence="1" type="ORF">V8Q02_12215</name>
</gene>
<proteinExistence type="predicted"/>